<dbReference type="AlphaFoldDB" id="A0A218YXU1"/>
<dbReference type="SUPFAM" id="SSF53448">
    <property type="entry name" value="Nucleotide-diphospho-sugar transferases"/>
    <property type="match status" value="1"/>
</dbReference>
<name>A0A218YXU1_9HELO</name>
<proteinExistence type="predicted"/>
<evidence type="ECO:0000313" key="3">
    <source>
        <dbReference type="EMBL" id="OWP00651.1"/>
    </source>
</evidence>
<evidence type="ECO:0000256" key="1">
    <source>
        <dbReference type="SAM" id="MobiDB-lite"/>
    </source>
</evidence>
<feature type="domain" description="Glycosyltransferase 2-like" evidence="2">
    <location>
        <begin position="87"/>
        <end position="157"/>
    </location>
</feature>
<dbReference type="InterPro" id="IPR001173">
    <property type="entry name" value="Glyco_trans_2-like"/>
</dbReference>
<protein>
    <submittedName>
        <fullName evidence="3">Polysaccharide synthase</fullName>
    </submittedName>
</protein>
<accession>A0A218YXU1</accession>
<keyword evidence="4" id="KW-1185">Reference proteome</keyword>
<dbReference type="Pfam" id="PF00535">
    <property type="entry name" value="Glycos_transf_2"/>
    <property type="match status" value="1"/>
</dbReference>
<sequence>MVEEIHSSIVLLSAMCPGDWPTTTSASTTLLSTSLHLSRTIRLSPPRTFLAFFNDSFEIIICTTQEYFDEVSKAVAEAGLSATDIDRFTTMTAGQGARNQLLAGITVAKGTIIATSDNHIEWAPTYLTHMLACFAEPTVGAAAPQIKVKLSEERKAMVGPWEVAATKLADRGPGSATVMHVAATSCWILAGTMRRARLAHFSTGDDGGMNGVSTSSTKDLKLSMEELDS</sequence>
<dbReference type="InParanoid" id="A0A218YXU1"/>
<dbReference type="Proteomes" id="UP000242519">
    <property type="component" value="Unassembled WGS sequence"/>
</dbReference>
<dbReference type="STRING" id="503106.A0A218YXU1"/>
<comment type="caution">
    <text evidence="3">The sequence shown here is derived from an EMBL/GenBank/DDBJ whole genome shotgun (WGS) entry which is preliminary data.</text>
</comment>
<reference evidence="3 4" key="1">
    <citation type="submission" date="2017-04" db="EMBL/GenBank/DDBJ databases">
        <title>Draft genome sequence of Marssonina coronaria NL1: causal agent of apple blotch.</title>
        <authorList>
            <person name="Cheng Q."/>
        </authorList>
    </citation>
    <scope>NUCLEOTIDE SEQUENCE [LARGE SCALE GENOMIC DNA]</scope>
    <source>
        <strain evidence="3 4">NL1</strain>
    </source>
</reference>
<dbReference type="Gene3D" id="3.90.550.10">
    <property type="entry name" value="Spore Coat Polysaccharide Biosynthesis Protein SpsA, Chain A"/>
    <property type="match status" value="1"/>
</dbReference>
<evidence type="ECO:0000259" key="2">
    <source>
        <dbReference type="Pfam" id="PF00535"/>
    </source>
</evidence>
<dbReference type="EMBL" id="MZNU01000315">
    <property type="protein sequence ID" value="OWP00651.1"/>
    <property type="molecule type" value="Genomic_DNA"/>
</dbReference>
<dbReference type="InterPro" id="IPR029044">
    <property type="entry name" value="Nucleotide-diphossugar_trans"/>
</dbReference>
<evidence type="ECO:0000313" key="4">
    <source>
        <dbReference type="Proteomes" id="UP000242519"/>
    </source>
</evidence>
<dbReference type="OrthoDB" id="2849215at2759"/>
<organism evidence="3 4">
    <name type="scientific">Diplocarpon coronariae</name>
    <dbReference type="NCBI Taxonomy" id="2795749"/>
    <lineage>
        <taxon>Eukaryota</taxon>
        <taxon>Fungi</taxon>
        <taxon>Dikarya</taxon>
        <taxon>Ascomycota</taxon>
        <taxon>Pezizomycotina</taxon>
        <taxon>Leotiomycetes</taxon>
        <taxon>Helotiales</taxon>
        <taxon>Drepanopezizaceae</taxon>
        <taxon>Diplocarpon</taxon>
    </lineage>
</organism>
<gene>
    <name evidence="3" type="ORF">B2J93_5427</name>
</gene>
<feature type="region of interest" description="Disordered" evidence="1">
    <location>
        <begin position="207"/>
        <end position="229"/>
    </location>
</feature>
<feature type="compositionally biased region" description="Basic and acidic residues" evidence="1">
    <location>
        <begin position="218"/>
        <end position="229"/>
    </location>
</feature>